<feature type="chain" id="PRO_5026087109" evidence="1">
    <location>
        <begin position="25"/>
        <end position="134"/>
    </location>
</feature>
<evidence type="ECO:0000256" key="1">
    <source>
        <dbReference type="SAM" id="SignalP"/>
    </source>
</evidence>
<proteinExistence type="predicted"/>
<evidence type="ECO:0000313" key="3">
    <source>
        <dbReference type="Proteomes" id="UP000501914"/>
    </source>
</evidence>
<feature type="signal peptide" evidence="1">
    <location>
        <begin position="1"/>
        <end position="24"/>
    </location>
</feature>
<dbReference type="Proteomes" id="UP000501914">
    <property type="component" value="Chromosome"/>
</dbReference>
<reference evidence="2 3" key="1">
    <citation type="submission" date="2020-02" db="EMBL/GenBank/DDBJ databases">
        <title>Genome sequencing, annotation and comparative genomic analysis of Bacillus tequilensis EA-CB0015, an effective biological control agent against Pseudocercospora fijiensis in banana plants.</title>
        <authorList>
            <person name="Cuellar-Gaviria T.Z."/>
            <person name="Ju K.-S."/>
            <person name="Villegas-Escobar V."/>
        </authorList>
    </citation>
    <scope>NUCLEOTIDE SEQUENCE [LARGE SCALE GENOMIC DNA]</scope>
    <source>
        <strain evidence="2 3">EA-CB0015</strain>
    </source>
</reference>
<sequence length="134" mass="14739">MKKFFVLVFTTLLTFVIFGSSASAATTGSVTAYRSDNAAKEITLTGAGKYMKFTCTYHGKAGESGVGSEDAYCDLYKLTNRSTMEEVASFYVDSRNKSKSTDVWLDKNATYLLKADANLFSHKDAYVTATIQNR</sequence>
<keyword evidence="3" id="KW-1185">Reference proteome</keyword>
<organism evidence="2 3">
    <name type="scientific">Bacillus tequilensis</name>
    <dbReference type="NCBI Taxonomy" id="227866"/>
    <lineage>
        <taxon>Bacteria</taxon>
        <taxon>Bacillati</taxon>
        <taxon>Bacillota</taxon>
        <taxon>Bacilli</taxon>
        <taxon>Bacillales</taxon>
        <taxon>Bacillaceae</taxon>
        <taxon>Bacillus</taxon>
    </lineage>
</organism>
<dbReference type="EMBL" id="CP048852">
    <property type="protein sequence ID" value="QIW80115.1"/>
    <property type="molecule type" value="Genomic_DNA"/>
</dbReference>
<accession>A0A6H0WN46</accession>
<gene>
    <name evidence="2" type="ORF">G4P54_10015</name>
</gene>
<protein>
    <submittedName>
        <fullName evidence="2">Uncharacterized protein</fullName>
    </submittedName>
</protein>
<evidence type="ECO:0000313" key="2">
    <source>
        <dbReference type="EMBL" id="QIW80115.1"/>
    </source>
</evidence>
<dbReference type="KEGG" id="bteq:G4P54_10015"/>
<dbReference type="AlphaFoldDB" id="A0A6H0WN46"/>
<keyword evidence="1" id="KW-0732">Signal</keyword>
<dbReference type="RefSeq" id="WP_167872557.1">
    <property type="nucleotide sequence ID" value="NZ_CP048852.1"/>
</dbReference>
<name>A0A6H0WN46_9BACI</name>